<keyword evidence="1" id="KW-0812">Transmembrane</keyword>
<evidence type="ECO:0000256" key="1">
    <source>
        <dbReference type="SAM" id="Phobius"/>
    </source>
</evidence>
<sequence length="190" mass="21724">MYINLIKQCSDFFFNIYLCVSNQRPKNRRKEKKMIDWGTTWSIVMNFVFVVLTNVRFLSFLLYFLSFSFLCDTTSTTLAGDCSFPSGRNINYQSAAATAASDKSLSDTLMPSNCLETPLQPPVCCLSRIHPPPRPEQIKLRSTFPSLLHELFYPPMPFHVDSIPFRTSRLHCATGVGLSPRMKKKSVFFI</sequence>
<organism evidence="2 3">
    <name type="scientific">Ataeniobius toweri</name>
    <dbReference type="NCBI Taxonomy" id="208326"/>
    <lineage>
        <taxon>Eukaryota</taxon>
        <taxon>Metazoa</taxon>
        <taxon>Chordata</taxon>
        <taxon>Craniata</taxon>
        <taxon>Vertebrata</taxon>
        <taxon>Euteleostomi</taxon>
        <taxon>Actinopterygii</taxon>
        <taxon>Neopterygii</taxon>
        <taxon>Teleostei</taxon>
        <taxon>Neoteleostei</taxon>
        <taxon>Acanthomorphata</taxon>
        <taxon>Ovalentaria</taxon>
        <taxon>Atherinomorphae</taxon>
        <taxon>Cyprinodontiformes</taxon>
        <taxon>Goodeidae</taxon>
        <taxon>Ataeniobius</taxon>
    </lineage>
</organism>
<keyword evidence="1" id="KW-1133">Transmembrane helix</keyword>
<dbReference type="EMBL" id="JAHUTI010013514">
    <property type="protein sequence ID" value="MED6237019.1"/>
    <property type="molecule type" value="Genomic_DNA"/>
</dbReference>
<feature type="transmembrane region" description="Helical" evidence="1">
    <location>
        <begin position="38"/>
        <end position="65"/>
    </location>
</feature>
<gene>
    <name evidence="2" type="ORF">ATANTOWER_017800</name>
</gene>
<keyword evidence="1" id="KW-0472">Membrane</keyword>
<dbReference type="Proteomes" id="UP001345963">
    <property type="component" value="Unassembled WGS sequence"/>
</dbReference>
<protein>
    <submittedName>
        <fullName evidence="2">Uncharacterized protein</fullName>
    </submittedName>
</protein>
<reference evidence="2 3" key="1">
    <citation type="submission" date="2021-07" db="EMBL/GenBank/DDBJ databases">
        <authorList>
            <person name="Palmer J.M."/>
        </authorList>
    </citation>
    <scope>NUCLEOTIDE SEQUENCE [LARGE SCALE GENOMIC DNA]</scope>
    <source>
        <strain evidence="2 3">AT_MEX2019</strain>
        <tissue evidence="2">Muscle</tissue>
    </source>
</reference>
<evidence type="ECO:0000313" key="3">
    <source>
        <dbReference type="Proteomes" id="UP001345963"/>
    </source>
</evidence>
<accession>A0ABU7AG40</accession>
<comment type="caution">
    <text evidence="2">The sequence shown here is derived from an EMBL/GenBank/DDBJ whole genome shotgun (WGS) entry which is preliminary data.</text>
</comment>
<name>A0ABU7AG40_9TELE</name>
<keyword evidence="3" id="KW-1185">Reference proteome</keyword>
<evidence type="ECO:0000313" key="2">
    <source>
        <dbReference type="EMBL" id="MED6237019.1"/>
    </source>
</evidence>
<proteinExistence type="predicted"/>